<gene>
    <name evidence="3" type="ORF">Bca52824_020291</name>
</gene>
<feature type="transmembrane region" description="Helical" evidence="2">
    <location>
        <begin position="279"/>
        <end position="298"/>
    </location>
</feature>
<evidence type="ECO:0000256" key="1">
    <source>
        <dbReference type="SAM" id="MobiDB-lite"/>
    </source>
</evidence>
<feature type="transmembrane region" description="Helical" evidence="2">
    <location>
        <begin position="330"/>
        <end position="359"/>
    </location>
</feature>
<keyword evidence="2" id="KW-0472">Membrane</keyword>
<sequence>MGLMVTSPVSESLLLLPPPPDPPPSALPLYLLGGIPAPDPPDPPDPPDEFGESDLSSSPYLCFTLTAARSHLFNCTITASSVCLLLVPLRVKLVRHLLLPTAGCRSWIYEFVWRKHRFFSMFLSLFSKGMVVVTRLNDSIWDETYLRFELLAFSLRNQSRQLLQYEDFKLPVSHCLTQYEAFRHLFCLTLPQYEVLLPQYEVVVQNLPLSSIQYFCMLVVFSDVSGILLLRKIRDGFKKANLGSLLSDLFVCPWWFLQPHTLLWLRISSQFQGSSKRCMITFVAKLLAAFYAFVAAACSGSSSPSVASDSGFIISSISTRSSLLSCLCAMFAYIYVYVTCFACVAAVSLASLALLFYLLNDYSFDGA</sequence>
<organism evidence="3 4">
    <name type="scientific">Brassica carinata</name>
    <name type="common">Ethiopian mustard</name>
    <name type="synonym">Abyssinian cabbage</name>
    <dbReference type="NCBI Taxonomy" id="52824"/>
    <lineage>
        <taxon>Eukaryota</taxon>
        <taxon>Viridiplantae</taxon>
        <taxon>Streptophyta</taxon>
        <taxon>Embryophyta</taxon>
        <taxon>Tracheophyta</taxon>
        <taxon>Spermatophyta</taxon>
        <taxon>Magnoliopsida</taxon>
        <taxon>eudicotyledons</taxon>
        <taxon>Gunneridae</taxon>
        <taxon>Pentapetalae</taxon>
        <taxon>rosids</taxon>
        <taxon>malvids</taxon>
        <taxon>Brassicales</taxon>
        <taxon>Brassicaceae</taxon>
        <taxon>Brassiceae</taxon>
        <taxon>Brassica</taxon>
    </lineage>
</organism>
<evidence type="ECO:0000313" key="3">
    <source>
        <dbReference type="EMBL" id="KAG2317169.1"/>
    </source>
</evidence>
<name>A0A8X8AYA8_BRACI</name>
<dbReference type="AlphaFoldDB" id="A0A8X8AYA8"/>
<dbReference type="Proteomes" id="UP000886595">
    <property type="component" value="Unassembled WGS sequence"/>
</dbReference>
<keyword evidence="2" id="KW-0812">Transmembrane</keyword>
<feature type="transmembrane region" description="Helical" evidence="2">
    <location>
        <begin position="212"/>
        <end position="230"/>
    </location>
</feature>
<reference evidence="3 4" key="1">
    <citation type="submission" date="2020-02" db="EMBL/GenBank/DDBJ databases">
        <authorList>
            <person name="Ma Q."/>
            <person name="Huang Y."/>
            <person name="Song X."/>
            <person name="Pei D."/>
        </authorList>
    </citation>
    <scope>NUCLEOTIDE SEQUENCE [LARGE SCALE GENOMIC DNA]</scope>
    <source>
        <strain evidence="3">Sxm20200214</strain>
        <tissue evidence="3">Leaf</tissue>
    </source>
</reference>
<evidence type="ECO:0000256" key="2">
    <source>
        <dbReference type="SAM" id="Phobius"/>
    </source>
</evidence>
<comment type="caution">
    <text evidence="3">The sequence shown here is derived from an EMBL/GenBank/DDBJ whole genome shotgun (WGS) entry which is preliminary data.</text>
</comment>
<accession>A0A8X8AYA8</accession>
<feature type="region of interest" description="Disordered" evidence="1">
    <location>
        <begin position="1"/>
        <end position="53"/>
    </location>
</feature>
<keyword evidence="2" id="KW-1133">Transmembrane helix</keyword>
<keyword evidence="4" id="KW-1185">Reference proteome</keyword>
<protein>
    <submittedName>
        <fullName evidence="3">Uncharacterized protein</fullName>
    </submittedName>
</protein>
<dbReference type="EMBL" id="JAAMPC010000004">
    <property type="protein sequence ID" value="KAG2317169.1"/>
    <property type="molecule type" value="Genomic_DNA"/>
</dbReference>
<evidence type="ECO:0000313" key="4">
    <source>
        <dbReference type="Proteomes" id="UP000886595"/>
    </source>
</evidence>
<proteinExistence type="predicted"/>
<feature type="compositionally biased region" description="Pro residues" evidence="1">
    <location>
        <begin position="16"/>
        <end position="26"/>
    </location>
</feature>
<dbReference type="OrthoDB" id="10468594at2759"/>